<keyword evidence="3" id="KW-1185">Reference proteome</keyword>
<protein>
    <submittedName>
        <fullName evidence="2">Putative endonuclease</fullName>
    </submittedName>
</protein>
<dbReference type="AlphaFoldDB" id="A0A1I3N4Y3"/>
<keyword evidence="2" id="KW-0540">Nuclease</keyword>
<keyword evidence="1" id="KW-0812">Transmembrane</keyword>
<gene>
    <name evidence="2" type="ORF">SAMN04487775_11236</name>
</gene>
<dbReference type="EMBL" id="FORI01000012">
    <property type="protein sequence ID" value="SFJ04301.1"/>
    <property type="molecule type" value="Genomic_DNA"/>
</dbReference>
<evidence type="ECO:0000313" key="2">
    <source>
        <dbReference type="EMBL" id="SFJ04301.1"/>
    </source>
</evidence>
<evidence type="ECO:0000313" key="3">
    <source>
        <dbReference type="Proteomes" id="UP000182737"/>
    </source>
</evidence>
<dbReference type="Gene3D" id="3.40.1440.10">
    <property type="entry name" value="GIY-YIG endonuclease"/>
    <property type="match status" value="1"/>
</dbReference>
<proteinExistence type="predicted"/>
<sequence>MSEYTKHCLPVKHVYFEECLNIEDAFLREKQIQGWSRKKRESLISGDYMQLKQLSRKKFWIKIIMVSICPTGYSTTVKHSMMT</sequence>
<dbReference type="GO" id="GO:0004519">
    <property type="term" value="F:endonuclease activity"/>
    <property type="evidence" value="ECO:0007669"/>
    <property type="project" value="UniProtKB-KW"/>
</dbReference>
<keyword evidence="1" id="KW-0472">Membrane</keyword>
<keyword evidence="1" id="KW-1133">Transmembrane helix</keyword>
<dbReference type="Proteomes" id="UP000182737">
    <property type="component" value="Unassembled WGS sequence"/>
</dbReference>
<feature type="transmembrane region" description="Helical" evidence="1">
    <location>
        <begin position="59"/>
        <end position="77"/>
    </location>
</feature>
<accession>A0A1I3N4Y3</accession>
<organism evidence="2 3">
    <name type="scientific">Treponema bryantii</name>
    <dbReference type="NCBI Taxonomy" id="163"/>
    <lineage>
        <taxon>Bacteria</taxon>
        <taxon>Pseudomonadati</taxon>
        <taxon>Spirochaetota</taxon>
        <taxon>Spirochaetia</taxon>
        <taxon>Spirochaetales</taxon>
        <taxon>Treponemataceae</taxon>
        <taxon>Treponema</taxon>
    </lineage>
</organism>
<name>A0A1I3N4Y3_9SPIR</name>
<keyword evidence="2" id="KW-0255">Endonuclease</keyword>
<dbReference type="InterPro" id="IPR035901">
    <property type="entry name" value="GIY-YIG_endonuc_sf"/>
</dbReference>
<reference evidence="3" key="1">
    <citation type="submission" date="2016-10" db="EMBL/GenBank/DDBJ databases">
        <authorList>
            <person name="Varghese N."/>
            <person name="Submissions S."/>
        </authorList>
    </citation>
    <scope>NUCLEOTIDE SEQUENCE [LARGE SCALE GENOMIC DNA]</scope>
    <source>
        <strain evidence="3">XBD1002</strain>
    </source>
</reference>
<keyword evidence="2" id="KW-0378">Hydrolase</keyword>
<evidence type="ECO:0000256" key="1">
    <source>
        <dbReference type="SAM" id="Phobius"/>
    </source>
</evidence>